<dbReference type="Proteomes" id="UP000324748">
    <property type="component" value="Unassembled WGS sequence"/>
</dbReference>
<organism evidence="2 3">
    <name type="scientific">Puccinia graminis f. sp. tritici</name>
    <dbReference type="NCBI Taxonomy" id="56615"/>
    <lineage>
        <taxon>Eukaryota</taxon>
        <taxon>Fungi</taxon>
        <taxon>Dikarya</taxon>
        <taxon>Basidiomycota</taxon>
        <taxon>Pucciniomycotina</taxon>
        <taxon>Pucciniomycetes</taxon>
        <taxon>Pucciniales</taxon>
        <taxon>Pucciniaceae</taxon>
        <taxon>Puccinia</taxon>
    </lineage>
</organism>
<accession>A0A5B0M6H7</accession>
<dbReference type="EMBL" id="VDEP01000509">
    <property type="protein sequence ID" value="KAA1066647.1"/>
    <property type="molecule type" value="Genomic_DNA"/>
</dbReference>
<dbReference type="AlphaFoldDB" id="A0A5B0M6H7"/>
<dbReference type="OrthoDB" id="2504536at2759"/>
<dbReference type="Proteomes" id="UP000325313">
    <property type="component" value="Unassembled WGS sequence"/>
</dbReference>
<name>A0A5B0M6H7_PUCGR</name>
<evidence type="ECO:0000313" key="2">
    <source>
        <dbReference type="EMBL" id="KAA1071849.1"/>
    </source>
</evidence>
<comment type="caution">
    <text evidence="2">The sequence shown here is derived from an EMBL/GenBank/DDBJ whole genome shotgun (WGS) entry which is preliminary data.</text>
</comment>
<evidence type="ECO:0000313" key="1">
    <source>
        <dbReference type="EMBL" id="KAA1066647.1"/>
    </source>
</evidence>
<dbReference type="EMBL" id="VSWC01000170">
    <property type="protein sequence ID" value="KAA1071849.1"/>
    <property type="molecule type" value="Genomic_DNA"/>
</dbReference>
<evidence type="ECO:0000313" key="3">
    <source>
        <dbReference type="Proteomes" id="UP000324748"/>
    </source>
</evidence>
<keyword evidence="3" id="KW-1185">Reference proteome</keyword>
<reference evidence="3 4" key="1">
    <citation type="submission" date="2019-05" db="EMBL/GenBank/DDBJ databases">
        <title>Emergence of the Ug99 lineage of the wheat stem rust pathogen through somatic hybridization.</title>
        <authorList>
            <person name="Li F."/>
            <person name="Upadhyaya N.M."/>
            <person name="Sperschneider J."/>
            <person name="Matny O."/>
            <person name="Nguyen-Phuc H."/>
            <person name="Mago R."/>
            <person name="Raley C."/>
            <person name="Miller M.E."/>
            <person name="Silverstein K.A.T."/>
            <person name="Henningsen E."/>
            <person name="Hirsch C.D."/>
            <person name="Visser B."/>
            <person name="Pretorius Z.A."/>
            <person name="Steffenson B.J."/>
            <person name="Schwessinger B."/>
            <person name="Dodds P.N."/>
            <person name="Figueroa M."/>
        </authorList>
    </citation>
    <scope>NUCLEOTIDE SEQUENCE [LARGE SCALE GENOMIC DNA]</scope>
    <source>
        <strain evidence="2">21-0</strain>
        <strain evidence="1 4">Ug99</strain>
    </source>
</reference>
<proteinExistence type="predicted"/>
<sequence length="510" mass="56940">MIGLLQLLRRLTGLTMVIAISLGILISATEVGLASEAIGMTKSTDRLDLSPCAQQIFESNRGGAADHLKASKIRYDKLHAKIQKSITDGNFIHVEDGESDDLWQNILGIMRGLVPKKVFLHGGYWKVREKCAHVMWDYFCAVFGIKKPEILLLHANKKGSFQPFDNAEGNGLLKIEDIEDLKNSSLDLTKEEYKEKVEQAGNSLRETLKNNDFTTIALKTAPAGLVDIIEEFKDKVAIIWTGPVERKPKSSSWVIKYNYYQAPVEGDRLLAMGVPIIITSPWIANARMNAIVDKQFMSAYRALLPKDTSFLPTDLSFPGFKNLANISVGQSAKFSQYIFSLADGLREKMFDLNKTLTKQLQSDKEDIHHQNLSKGDLEKALKKAEDTYFSQTLLAKRWEKLSSLNTENRIFREFCPVDHAVQVVSDPALKECVGEVVEVKMKRPDPAGDKLAIEVKPKLGSDIFIISQIFSPPLEDQIQHVIDWMAGGEKPKDLLTASSTQTPMGIASEV</sequence>
<gene>
    <name evidence="2" type="ORF">PGT21_021223</name>
    <name evidence="1" type="ORF">PGTUg99_004178</name>
</gene>
<protein>
    <submittedName>
        <fullName evidence="2">Uncharacterized protein</fullName>
    </submittedName>
</protein>
<evidence type="ECO:0000313" key="4">
    <source>
        <dbReference type="Proteomes" id="UP000325313"/>
    </source>
</evidence>